<feature type="transmembrane region" description="Helical" evidence="1">
    <location>
        <begin position="111"/>
        <end position="132"/>
    </location>
</feature>
<dbReference type="RefSeq" id="WP_167923337.1">
    <property type="nucleotide sequence ID" value="NZ_JAATVY010000001.1"/>
</dbReference>
<evidence type="ECO:0000256" key="1">
    <source>
        <dbReference type="SAM" id="Phobius"/>
    </source>
</evidence>
<feature type="transmembrane region" description="Helical" evidence="1">
    <location>
        <begin position="144"/>
        <end position="160"/>
    </location>
</feature>
<feature type="transmembrane region" description="Helical" evidence="1">
    <location>
        <begin position="199"/>
        <end position="219"/>
    </location>
</feature>
<reference evidence="2 3" key="1">
    <citation type="submission" date="2020-03" db="EMBL/GenBank/DDBJ databases">
        <title>WGS of the type strain of Planosporangium spp.</title>
        <authorList>
            <person name="Thawai C."/>
        </authorList>
    </citation>
    <scope>NUCLEOTIDE SEQUENCE [LARGE SCALE GENOMIC DNA]</scope>
    <source>
        <strain evidence="2 3">TBRC 5610</strain>
    </source>
</reference>
<sequence>MAAHSALSCDQARLALSARLDGEPLGVPADHLGSHLDVCRACGEWLSRAEQVTRLVRVQPARVPDLTDAILAAIVTDRAERAEQATARPAPRAGARPRAVAGPRRPALARVLQAGIAAVAAMQLLEVMPIMLGIGANGHASHEAGAFAAAVAAAFLLAAFQPRLARAYTPIAVVLAICLTATSGLDIGEHRVTALHEIGGHFGTVIQAFLIFALGRLYASPADSRSDRSSASDPARLVA</sequence>
<feature type="transmembrane region" description="Helical" evidence="1">
    <location>
        <begin position="167"/>
        <end position="187"/>
    </location>
</feature>
<keyword evidence="1" id="KW-0812">Transmembrane</keyword>
<keyword evidence="1" id="KW-0472">Membrane</keyword>
<protein>
    <recommendedName>
        <fullName evidence="4">Zinc-finger domain-containing protein</fullName>
    </recommendedName>
</protein>
<evidence type="ECO:0000313" key="3">
    <source>
        <dbReference type="Proteomes" id="UP000722989"/>
    </source>
</evidence>
<dbReference type="Proteomes" id="UP000722989">
    <property type="component" value="Unassembled WGS sequence"/>
</dbReference>
<keyword evidence="3" id="KW-1185">Reference proteome</keyword>
<name>A0ABX0XRP7_9ACTN</name>
<evidence type="ECO:0008006" key="4">
    <source>
        <dbReference type="Google" id="ProtNLM"/>
    </source>
</evidence>
<dbReference type="EMBL" id="JAATVY010000001">
    <property type="protein sequence ID" value="NJC68463.1"/>
    <property type="molecule type" value="Genomic_DNA"/>
</dbReference>
<evidence type="ECO:0000313" key="2">
    <source>
        <dbReference type="EMBL" id="NJC68463.1"/>
    </source>
</evidence>
<proteinExistence type="predicted"/>
<organism evidence="2 3">
    <name type="scientific">Planosporangium thailandense</name>
    <dbReference type="NCBI Taxonomy" id="765197"/>
    <lineage>
        <taxon>Bacteria</taxon>
        <taxon>Bacillati</taxon>
        <taxon>Actinomycetota</taxon>
        <taxon>Actinomycetes</taxon>
        <taxon>Micromonosporales</taxon>
        <taxon>Micromonosporaceae</taxon>
        <taxon>Planosporangium</taxon>
    </lineage>
</organism>
<accession>A0ABX0XRP7</accession>
<keyword evidence="1" id="KW-1133">Transmembrane helix</keyword>
<gene>
    <name evidence="2" type="ORF">HC031_01800</name>
</gene>
<comment type="caution">
    <text evidence="2">The sequence shown here is derived from an EMBL/GenBank/DDBJ whole genome shotgun (WGS) entry which is preliminary data.</text>
</comment>